<organism evidence="20 21">
    <name type="scientific">Zostera marina</name>
    <name type="common">Eelgrass</name>
    <dbReference type="NCBI Taxonomy" id="29655"/>
    <lineage>
        <taxon>Eukaryota</taxon>
        <taxon>Viridiplantae</taxon>
        <taxon>Streptophyta</taxon>
        <taxon>Embryophyta</taxon>
        <taxon>Tracheophyta</taxon>
        <taxon>Spermatophyta</taxon>
        <taxon>Magnoliopsida</taxon>
        <taxon>Liliopsida</taxon>
        <taxon>Zosteraceae</taxon>
        <taxon>Zostera</taxon>
    </lineage>
</organism>
<dbReference type="InterPro" id="IPR000719">
    <property type="entry name" value="Prot_kinase_dom"/>
</dbReference>
<evidence type="ECO:0000313" key="20">
    <source>
        <dbReference type="EMBL" id="KMZ75051.1"/>
    </source>
</evidence>
<evidence type="ECO:0000256" key="17">
    <source>
        <dbReference type="SAM" id="Phobius"/>
    </source>
</evidence>
<dbReference type="GO" id="GO:0004674">
    <property type="term" value="F:protein serine/threonine kinase activity"/>
    <property type="evidence" value="ECO:0007669"/>
    <property type="project" value="UniProtKB-KW"/>
</dbReference>
<evidence type="ECO:0000256" key="7">
    <source>
        <dbReference type="ARBA" id="ARBA00022729"/>
    </source>
</evidence>
<evidence type="ECO:0000256" key="14">
    <source>
        <dbReference type="ARBA" id="ARBA00023170"/>
    </source>
</evidence>
<keyword evidence="3" id="KW-0723">Serine/threonine-protein kinase</keyword>
<dbReference type="Gene3D" id="3.30.200.20">
    <property type="entry name" value="Phosphorylase Kinase, domain 1"/>
    <property type="match status" value="1"/>
</dbReference>
<dbReference type="SUPFAM" id="SSF56112">
    <property type="entry name" value="Protein kinase-like (PK-like)"/>
    <property type="match status" value="1"/>
</dbReference>
<keyword evidence="14" id="KW-0675">Receptor</keyword>
<evidence type="ECO:0000256" key="12">
    <source>
        <dbReference type="ARBA" id="ARBA00022989"/>
    </source>
</evidence>
<evidence type="ECO:0000256" key="3">
    <source>
        <dbReference type="ARBA" id="ARBA00022527"/>
    </source>
</evidence>
<dbReference type="FunFam" id="3.80.10.10:FF:000298">
    <property type="entry name" value="Putative LRR receptor-like serine/threonine-protein kinase"/>
    <property type="match status" value="1"/>
</dbReference>
<dbReference type="InterPro" id="IPR021720">
    <property type="entry name" value="Malectin_dom"/>
</dbReference>
<sequence>MRISCPCIVGLFFVFAFPWRIQAQNTTTDPTEVMALNTIFERWGIRASPTWNISGDPCTGTAKDGTDFENENPFIKCKCDNADNICHITQLKVREQSVSGSVPEELRSFPHLSNLDLNKNKLSGPLPNFIGNLQEMEYLSFGTNQLSGPLPKEIGNLSNLKSLAFGSNDLNGSLPKEYGNLTKLEQLYIDASGVSGEIPSTFANLVKLQTIWAGSNNLTGKIPDYFGNFSNLETLQLHGNSFQGPIPLSLGNLRNLIYLRIGDLTSGTSSLSFIDNMTSLKKLVIRNCKISNTISQEFGKYTNLELLDLSFNNLTGQIPKSLFSLPNLKFLFLGNNSLSGSLPTEKASNLTNIDLSYNDLSGSFPPWVGQNNLKLNLVANNFVIDRSNESESLPRINCLQKSFPCYRDSPIWSEFGINCGSSRKIQSSDGVLYDSNNETLTTASYYVSEDRKWGVSTVGTFIDAPEYNYVFGPSSSQFANTLNSELFKTARTSPSSLRYYGLGLENGNYTVKLSFAEIGFSNDNSSWQSIGRRIFDIYIQNNLVAKDFETSFSAQEKLYSVVVTENTVEIHLFWAGKGTCCIPSQGTYGPLISAITVTPKFTPSVSNALPSDNNNTGLIVGLVLSVTVFCALLVLFIWWRKKLKDKMKDNEELRGLVTMSNIFSYGELRTATNDFDPKNKLGEGGYGVVYKGKLGSDGRDVAVKQLSLTSKQGKREFIAEIETISTVLHRNLVKLYGCCIKGSKRLLVYEYMEKNSLDQTLFGNIDLVLDWPTRFAICIGTAKGLAYLHEESRVKIVHRDIKALLDADFNPKISDFGLAKLYDDKKTHISTRIAGTIGYLAPEYALRGHLTEKVDVFSFGVVALEILTGRQNTNPGLPTEEIYLLDWTWNLYDKKKALEMMDSKLASYDQQEAIRMIHVALLCTQASHVMRPPMSRVVNMLFGEIEFSGVISKPSYLTDWEIGESSDAISRNLTAQLEDVKNLEMQKVEENFFLYSNTSRSMMSNEIQEEGR</sequence>
<feature type="signal peptide" evidence="18">
    <location>
        <begin position="1"/>
        <end position="23"/>
    </location>
</feature>
<feature type="transmembrane region" description="Helical" evidence="17">
    <location>
        <begin position="618"/>
        <end position="639"/>
    </location>
</feature>
<keyword evidence="7 18" id="KW-0732">Signal</keyword>
<comment type="caution">
    <text evidence="20">The sequence shown here is derived from an EMBL/GenBank/DDBJ whole genome shotgun (WGS) entry which is preliminary data.</text>
</comment>
<dbReference type="InterPro" id="IPR051824">
    <property type="entry name" value="LRR_Rcpt-Like_S/T_Kinase"/>
</dbReference>
<evidence type="ECO:0000256" key="18">
    <source>
        <dbReference type="SAM" id="SignalP"/>
    </source>
</evidence>
<dbReference type="Gene3D" id="1.10.510.10">
    <property type="entry name" value="Transferase(Phosphotransferase) domain 1"/>
    <property type="match status" value="1"/>
</dbReference>
<keyword evidence="9 16" id="KW-0547">Nucleotide-binding</keyword>
<keyword evidence="10" id="KW-0418">Kinase</keyword>
<evidence type="ECO:0000256" key="8">
    <source>
        <dbReference type="ARBA" id="ARBA00022737"/>
    </source>
</evidence>
<evidence type="ECO:0000256" key="1">
    <source>
        <dbReference type="ARBA" id="ARBA00004162"/>
    </source>
</evidence>
<keyword evidence="5" id="KW-0808">Transferase</keyword>
<dbReference type="FunFam" id="1.10.510.10:FF:000044">
    <property type="entry name" value="Putative LRR receptor-like serine/threonine-protein kinase"/>
    <property type="match status" value="1"/>
</dbReference>
<keyword evidence="13 17" id="KW-0472">Membrane</keyword>
<dbReference type="PROSITE" id="PS50011">
    <property type="entry name" value="PROTEIN_KINASE_DOM"/>
    <property type="match status" value="1"/>
</dbReference>
<dbReference type="FunFam" id="3.30.200.20:FF:000140">
    <property type="entry name" value="Leucine-rich repeat receptor-like protein kinase"/>
    <property type="match status" value="1"/>
</dbReference>
<dbReference type="InterPro" id="IPR017441">
    <property type="entry name" value="Protein_kinase_ATP_BS"/>
</dbReference>
<evidence type="ECO:0000256" key="10">
    <source>
        <dbReference type="ARBA" id="ARBA00022777"/>
    </source>
</evidence>
<dbReference type="FunFam" id="3.80.10.10:FF:001380">
    <property type="entry name" value="Os05g0256100 protein"/>
    <property type="match status" value="1"/>
</dbReference>
<dbReference type="InterPro" id="IPR055414">
    <property type="entry name" value="LRR_R13L4/SHOC2-like"/>
</dbReference>
<proteinExistence type="predicted"/>
<evidence type="ECO:0000256" key="16">
    <source>
        <dbReference type="PROSITE-ProRule" id="PRU10141"/>
    </source>
</evidence>
<dbReference type="Gene3D" id="2.60.120.430">
    <property type="entry name" value="Galactose-binding lectin"/>
    <property type="match status" value="1"/>
</dbReference>
<evidence type="ECO:0000256" key="9">
    <source>
        <dbReference type="ARBA" id="ARBA00022741"/>
    </source>
</evidence>
<evidence type="ECO:0000256" key="4">
    <source>
        <dbReference type="ARBA" id="ARBA00022553"/>
    </source>
</evidence>
<dbReference type="GO" id="GO:0004672">
    <property type="term" value="F:protein kinase activity"/>
    <property type="evidence" value="ECO:0000318"/>
    <property type="project" value="GO_Central"/>
</dbReference>
<dbReference type="STRING" id="29655.A0A0K9Q164"/>
<comment type="subcellular location">
    <subcellularLocation>
        <location evidence="1">Cell membrane</location>
        <topology evidence="1">Single-pass membrane protein</topology>
    </subcellularLocation>
</comment>
<dbReference type="InterPro" id="IPR011009">
    <property type="entry name" value="Kinase-like_dom_sf"/>
</dbReference>
<evidence type="ECO:0000256" key="2">
    <source>
        <dbReference type="ARBA" id="ARBA00012513"/>
    </source>
</evidence>
<dbReference type="Proteomes" id="UP000036987">
    <property type="component" value="Unassembled WGS sequence"/>
</dbReference>
<dbReference type="EC" id="2.7.11.1" evidence="2"/>
<feature type="domain" description="Protein kinase" evidence="19">
    <location>
        <begin position="675"/>
        <end position="943"/>
    </location>
</feature>
<keyword evidence="11 16" id="KW-0067">ATP-binding</keyword>
<feature type="binding site" evidence="16">
    <location>
        <position position="704"/>
    </location>
    <ligand>
        <name>ATP</name>
        <dbReference type="ChEBI" id="CHEBI:30616"/>
    </ligand>
</feature>
<dbReference type="GO" id="GO:0005886">
    <property type="term" value="C:plasma membrane"/>
    <property type="evidence" value="ECO:0000318"/>
    <property type="project" value="GO_Central"/>
</dbReference>
<reference evidence="21" key="1">
    <citation type="journal article" date="2016" name="Nature">
        <title>The genome of the seagrass Zostera marina reveals angiosperm adaptation to the sea.</title>
        <authorList>
            <person name="Olsen J.L."/>
            <person name="Rouze P."/>
            <person name="Verhelst B."/>
            <person name="Lin Y.-C."/>
            <person name="Bayer T."/>
            <person name="Collen J."/>
            <person name="Dattolo E."/>
            <person name="De Paoli E."/>
            <person name="Dittami S."/>
            <person name="Maumus F."/>
            <person name="Michel G."/>
            <person name="Kersting A."/>
            <person name="Lauritano C."/>
            <person name="Lohaus R."/>
            <person name="Toepel M."/>
            <person name="Tonon T."/>
            <person name="Vanneste K."/>
            <person name="Amirebrahimi M."/>
            <person name="Brakel J."/>
            <person name="Bostroem C."/>
            <person name="Chovatia M."/>
            <person name="Grimwood J."/>
            <person name="Jenkins J.W."/>
            <person name="Jueterbock A."/>
            <person name="Mraz A."/>
            <person name="Stam W.T."/>
            <person name="Tice H."/>
            <person name="Bornberg-Bauer E."/>
            <person name="Green P.J."/>
            <person name="Pearson G.A."/>
            <person name="Procaccini G."/>
            <person name="Duarte C.M."/>
            <person name="Schmutz J."/>
            <person name="Reusch T.B.H."/>
            <person name="Van de Peer Y."/>
        </authorList>
    </citation>
    <scope>NUCLEOTIDE SEQUENCE [LARGE SCALE GENOMIC DNA]</scope>
    <source>
        <strain evidence="21">cv. Finnish</strain>
    </source>
</reference>
<keyword evidence="21" id="KW-1185">Reference proteome</keyword>
<evidence type="ECO:0000256" key="5">
    <source>
        <dbReference type="ARBA" id="ARBA00022679"/>
    </source>
</evidence>
<dbReference type="PANTHER" id="PTHR48006:SF34">
    <property type="entry name" value="OS08G0203700 PROTEIN"/>
    <property type="match status" value="1"/>
</dbReference>
<feature type="chain" id="PRO_5005528083" description="non-specific serine/threonine protein kinase" evidence="18">
    <location>
        <begin position="24"/>
        <end position="1012"/>
    </location>
</feature>
<name>A0A0K9Q164_ZOSMR</name>
<dbReference type="GO" id="GO:0045088">
    <property type="term" value="P:regulation of innate immune response"/>
    <property type="evidence" value="ECO:0000318"/>
    <property type="project" value="GO_Central"/>
</dbReference>
<keyword evidence="8" id="KW-0677">Repeat</keyword>
<dbReference type="SMART" id="SM00365">
    <property type="entry name" value="LRR_SD22"/>
    <property type="match status" value="4"/>
</dbReference>
<dbReference type="PANTHER" id="PTHR48006">
    <property type="entry name" value="LEUCINE-RICH REPEAT-CONTAINING PROTEIN DDB_G0281931-RELATED"/>
    <property type="match status" value="1"/>
</dbReference>
<dbReference type="PROSITE" id="PS00107">
    <property type="entry name" value="PROTEIN_KINASE_ATP"/>
    <property type="match status" value="1"/>
</dbReference>
<dbReference type="InterPro" id="IPR001245">
    <property type="entry name" value="Ser-Thr/Tyr_kinase_cat_dom"/>
</dbReference>
<dbReference type="InterPro" id="IPR032675">
    <property type="entry name" value="LRR_dom_sf"/>
</dbReference>
<evidence type="ECO:0000256" key="15">
    <source>
        <dbReference type="ARBA" id="ARBA00023180"/>
    </source>
</evidence>
<dbReference type="SUPFAM" id="SSF52058">
    <property type="entry name" value="L domain-like"/>
    <property type="match status" value="1"/>
</dbReference>
<keyword evidence="12 17" id="KW-1133">Transmembrane helix</keyword>
<dbReference type="EMBL" id="LFYR01000216">
    <property type="protein sequence ID" value="KMZ75051.1"/>
    <property type="molecule type" value="Genomic_DNA"/>
</dbReference>
<dbReference type="Gene3D" id="3.80.10.10">
    <property type="entry name" value="Ribonuclease Inhibitor"/>
    <property type="match status" value="2"/>
</dbReference>
<keyword evidence="4" id="KW-0597">Phosphoprotein</keyword>
<dbReference type="OMA" id="CACTYNN"/>
<accession>A0A0K9Q164</accession>
<protein>
    <recommendedName>
        <fullName evidence="2">non-specific serine/threonine protein kinase</fullName>
        <ecNumber evidence="2">2.7.11.1</ecNumber>
    </recommendedName>
</protein>
<evidence type="ECO:0000256" key="6">
    <source>
        <dbReference type="ARBA" id="ARBA00022692"/>
    </source>
</evidence>
<dbReference type="CDD" id="cd14066">
    <property type="entry name" value="STKc_IRAK"/>
    <property type="match status" value="1"/>
</dbReference>
<evidence type="ECO:0000256" key="11">
    <source>
        <dbReference type="ARBA" id="ARBA00022840"/>
    </source>
</evidence>
<dbReference type="Pfam" id="PF07714">
    <property type="entry name" value="PK_Tyr_Ser-Thr"/>
    <property type="match status" value="1"/>
</dbReference>
<keyword evidence="15" id="KW-0325">Glycoprotein</keyword>
<keyword evidence="6 17" id="KW-0812">Transmembrane</keyword>
<gene>
    <name evidence="20" type="ORF">ZOSMA_11G00740</name>
</gene>
<dbReference type="OrthoDB" id="663146at2759"/>
<evidence type="ECO:0000313" key="21">
    <source>
        <dbReference type="Proteomes" id="UP000036987"/>
    </source>
</evidence>
<dbReference type="Pfam" id="PF11721">
    <property type="entry name" value="Malectin"/>
    <property type="match status" value="1"/>
</dbReference>
<dbReference type="Pfam" id="PF23598">
    <property type="entry name" value="LRR_14"/>
    <property type="match status" value="2"/>
</dbReference>
<evidence type="ECO:0000256" key="13">
    <source>
        <dbReference type="ARBA" id="ARBA00023136"/>
    </source>
</evidence>
<evidence type="ECO:0000259" key="19">
    <source>
        <dbReference type="PROSITE" id="PS50011"/>
    </source>
</evidence>
<dbReference type="AlphaFoldDB" id="A0A0K9Q164"/>
<dbReference type="GO" id="GO:0005524">
    <property type="term" value="F:ATP binding"/>
    <property type="evidence" value="ECO:0007669"/>
    <property type="project" value="UniProtKB-UniRule"/>
</dbReference>